<dbReference type="EMBL" id="JAHRIO010071266">
    <property type="protein sequence ID" value="MEQ2181922.1"/>
    <property type="molecule type" value="Genomic_DNA"/>
</dbReference>
<dbReference type="Proteomes" id="UP001476798">
    <property type="component" value="Unassembled WGS sequence"/>
</dbReference>
<accession>A0ABV0PEL5</accession>
<comment type="caution">
    <text evidence="1">The sequence shown here is derived from an EMBL/GenBank/DDBJ whole genome shotgun (WGS) entry which is preliminary data.</text>
</comment>
<evidence type="ECO:0000313" key="2">
    <source>
        <dbReference type="Proteomes" id="UP001476798"/>
    </source>
</evidence>
<evidence type="ECO:0000313" key="1">
    <source>
        <dbReference type="EMBL" id="MEQ2181922.1"/>
    </source>
</evidence>
<name>A0ABV0PEL5_9TELE</name>
<reference evidence="1 2" key="1">
    <citation type="submission" date="2021-06" db="EMBL/GenBank/DDBJ databases">
        <authorList>
            <person name="Palmer J.M."/>
        </authorList>
    </citation>
    <scope>NUCLEOTIDE SEQUENCE [LARGE SCALE GENOMIC DNA]</scope>
    <source>
        <strain evidence="1 2">GA_2019</strain>
        <tissue evidence="1">Muscle</tissue>
    </source>
</reference>
<sequence length="131" mass="14738">MHVILEGVAPYEIKCVLKHLVLSGQMDLDTFNSAIVSFPYSPLEARDKPCPISVNTLSSNDNKLKQSAGQMLVLLKILPFLIDKSGQNNYTQMLLKLLEIIKNLFSSEWITKVLGKGCEDLCKSDFLIFYL</sequence>
<protein>
    <submittedName>
        <fullName evidence="1">Uncharacterized protein</fullName>
    </submittedName>
</protein>
<organism evidence="1 2">
    <name type="scientific">Goodea atripinnis</name>
    <dbReference type="NCBI Taxonomy" id="208336"/>
    <lineage>
        <taxon>Eukaryota</taxon>
        <taxon>Metazoa</taxon>
        <taxon>Chordata</taxon>
        <taxon>Craniata</taxon>
        <taxon>Vertebrata</taxon>
        <taxon>Euteleostomi</taxon>
        <taxon>Actinopterygii</taxon>
        <taxon>Neopterygii</taxon>
        <taxon>Teleostei</taxon>
        <taxon>Neoteleostei</taxon>
        <taxon>Acanthomorphata</taxon>
        <taxon>Ovalentaria</taxon>
        <taxon>Atherinomorphae</taxon>
        <taxon>Cyprinodontiformes</taxon>
        <taxon>Goodeidae</taxon>
        <taxon>Goodea</taxon>
    </lineage>
</organism>
<gene>
    <name evidence="1" type="ORF">GOODEAATRI_016650</name>
</gene>
<keyword evidence="2" id="KW-1185">Reference proteome</keyword>
<proteinExistence type="predicted"/>